<feature type="domain" description="THIF-type NAD/FAD binding fold" evidence="1">
    <location>
        <begin position="97"/>
        <end position="235"/>
    </location>
</feature>
<dbReference type="SUPFAM" id="SSF69572">
    <property type="entry name" value="Activating enzymes of the ubiquitin-like proteins"/>
    <property type="match status" value="1"/>
</dbReference>
<evidence type="ECO:0000313" key="2">
    <source>
        <dbReference type="EMBL" id="GGF28722.1"/>
    </source>
</evidence>
<dbReference type="CDD" id="cd01483">
    <property type="entry name" value="E1_enzyme_family"/>
    <property type="match status" value="1"/>
</dbReference>
<dbReference type="InterPro" id="IPR045886">
    <property type="entry name" value="ThiF/MoeB/HesA"/>
</dbReference>
<dbReference type="InterPro" id="IPR000594">
    <property type="entry name" value="ThiF_NAD_FAD-bd"/>
</dbReference>
<name>A0ABQ1UZC8_9NOCA</name>
<protein>
    <recommendedName>
        <fullName evidence="1">THIF-type NAD/FAD binding fold domain-containing protein</fullName>
    </recommendedName>
</protein>
<dbReference type="InterPro" id="IPR000415">
    <property type="entry name" value="Nitroreductase-like"/>
</dbReference>
<gene>
    <name evidence="2" type="ORF">GCM10007298_25670</name>
</gene>
<reference evidence="3" key="1">
    <citation type="journal article" date="2019" name="Int. J. Syst. Evol. Microbiol.">
        <title>The Global Catalogue of Microorganisms (GCM) 10K type strain sequencing project: providing services to taxonomists for standard genome sequencing and annotation.</title>
        <authorList>
            <consortium name="The Broad Institute Genomics Platform"/>
            <consortium name="The Broad Institute Genome Sequencing Center for Infectious Disease"/>
            <person name="Wu L."/>
            <person name="Ma J."/>
        </authorList>
    </citation>
    <scope>NUCLEOTIDE SEQUENCE [LARGE SCALE GENOMIC DNA]</scope>
    <source>
        <strain evidence="3">CCM 7855</strain>
    </source>
</reference>
<dbReference type="Gene3D" id="3.40.109.10">
    <property type="entry name" value="NADH Oxidase"/>
    <property type="match status" value="1"/>
</dbReference>
<dbReference type="Proteomes" id="UP000632454">
    <property type="component" value="Unassembled WGS sequence"/>
</dbReference>
<dbReference type="Gene3D" id="3.40.50.720">
    <property type="entry name" value="NAD(P)-binding Rossmann-like Domain"/>
    <property type="match status" value="1"/>
</dbReference>
<evidence type="ECO:0000259" key="1">
    <source>
        <dbReference type="Pfam" id="PF00899"/>
    </source>
</evidence>
<dbReference type="SUPFAM" id="SSF55469">
    <property type="entry name" value="FMN-dependent nitroreductase-like"/>
    <property type="match status" value="1"/>
</dbReference>
<organism evidence="2 3">
    <name type="scientific">Williamsia phyllosphaerae</name>
    <dbReference type="NCBI Taxonomy" id="885042"/>
    <lineage>
        <taxon>Bacteria</taxon>
        <taxon>Bacillati</taxon>
        <taxon>Actinomycetota</taxon>
        <taxon>Actinomycetes</taxon>
        <taxon>Mycobacteriales</taxon>
        <taxon>Nocardiaceae</taxon>
        <taxon>Williamsia</taxon>
    </lineage>
</organism>
<keyword evidence="3" id="KW-1185">Reference proteome</keyword>
<sequence>MADAGIATTDHVGTGDAAVEILDENDPADRARLEAIGADRSVRRLDTLAEQQTSLAEVIPPPDEALLTESPRWVHYPWRSSLVRVLGPNGFRRLRLDRNRNKITAAEQDRLTGVTVGVLGLSVGHAVAHTLAVEGLAGAIRLMDFDTIDLSNLNRVPGSVFDLGVNKAVVAARRIAELDPYLRVEIAPGGLDEDTVADFLDGLDIVLEECDSFDAKVIVRDHARARGIPVIMETSDGGVLDVERFDLDRERPLFHGLLGEIDAAALSGLTTAQKVPLGITLLDAARVTARMAASAVELGRTISTWPQLGGDVALGGATCAAAVRRLGLGHPLPSGRIRIDLDAELEALADPLTATAVPPRSAPAPDDVAATFGSLPDREAVVYAGKRAPSAGNSQPWTVSPDDTGVTVTLRERGRLGDIDRRASAVALGAMAFNIDVAATARSVAGELATTGSGDDLALRYAFGDGADPERAGLLDAMLRRATDRRPGDGTPLSDDEIHALRAAADSSGGIARIVTDRSEIVRCGGILAAHDRIRHLTPDLHAEMVAEIRWPDSDADPSTGLGPDTLGVGRSGLGMLEVTRRTDVMALLAEWDAGSALGAPTQGLVGSSSAVVAICQDGAGSADHVRGGTAAQALWVRATGLGLSICPVTPISLHARDDGDREGLAPGRVDELARLDGDLRALFGVDDGESVAMVLRVFRAGGTPPVSLRRAQG</sequence>
<dbReference type="PANTHER" id="PTHR43267:SF3">
    <property type="entry name" value="THIF PROTEIN"/>
    <property type="match status" value="1"/>
</dbReference>
<comment type="caution">
    <text evidence="2">The sequence shown here is derived from an EMBL/GenBank/DDBJ whole genome shotgun (WGS) entry which is preliminary data.</text>
</comment>
<dbReference type="NCBIfam" id="NF005901">
    <property type="entry name" value="PRK07877.1"/>
    <property type="match status" value="1"/>
</dbReference>
<evidence type="ECO:0000313" key="3">
    <source>
        <dbReference type="Proteomes" id="UP000632454"/>
    </source>
</evidence>
<proteinExistence type="predicted"/>
<dbReference type="EMBL" id="BMCS01000001">
    <property type="protein sequence ID" value="GGF28722.1"/>
    <property type="molecule type" value="Genomic_DNA"/>
</dbReference>
<dbReference type="InterPro" id="IPR035985">
    <property type="entry name" value="Ubiquitin-activating_enz"/>
</dbReference>
<dbReference type="Pfam" id="PF00899">
    <property type="entry name" value="ThiF"/>
    <property type="match status" value="1"/>
</dbReference>
<accession>A0ABQ1UZC8</accession>
<dbReference type="PANTHER" id="PTHR43267">
    <property type="entry name" value="TRNA THREONYLCARBAMOYLADENOSINE DEHYDRATASE"/>
    <property type="match status" value="1"/>
</dbReference>